<dbReference type="InterPro" id="IPR000719">
    <property type="entry name" value="Prot_kinase_dom"/>
</dbReference>
<dbReference type="Pfam" id="PF00069">
    <property type="entry name" value="Pkinase"/>
    <property type="match status" value="1"/>
</dbReference>
<dbReference type="PANTHER" id="PTHR24349">
    <property type="entry name" value="SERINE/THREONINE-PROTEIN KINASE"/>
    <property type="match status" value="1"/>
</dbReference>
<dbReference type="PROSITE" id="PS00108">
    <property type="entry name" value="PROTEIN_KINASE_ST"/>
    <property type="match status" value="1"/>
</dbReference>
<feature type="region of interest" description="Disordered" evidence="8">
    <location>
        <begin position="513"/>
        <end position="542"/>
    </location>
</feature>
<dbReference type="InterPro" id="IPR002048">
    <property type="entry name" value="EF_hand_dom"/>
</dbReference>
<evidence type="ECO:0008006" key="14">
    <source>
        <dbReference type="Google" id="ProtNLM"/>
    </source>
</evidence>
<dbReference type="GO" id="GO:0004674">
    <property type="term" value="F:protein serine/threonine kinase activity"/>
    <property type="evidence" value="ECO:0007669"/>
    <property type="project" value="UniProtKB-KW"/>
</dbReference>
<dbReference type="SMART" id="SM00220">
    <property type="entry name" value="S_TKc"/>
    <property type="match status" value="1"/>
</dbReference>
<sequence length="567" mass="63016">MGCRHSKASDAVVSLTARGAQHESHRDDVTSDLIQHTYVNDVSEFFDIRSTIGTGHCGCVKYAVSKRSGQAWAVKVAALSNRGDRDALWHERSMLKRLHHPQIVPLLGSFEDKDQLYLVTQLCHGKDLYEHVYRAHRTFTESDVRTVIRALLRALVYLHARSITHRDLKLENLVLADAADPGSIRLCNFGLSTHFQRREKLIEPVGTIDYVAPEVLDGDYNEKCDLWSVGVICFELLTGVSPFHGATIDDTMENIYDGVLVFETDLWAKFSPSAVLFIQSLVKEDVDERLSAKQALASYWLNEEELTHVDSPRRARLQSDQRLLLANMRRFSTYRKMKQTALLAIALGIADNHVQQQVAAQVFGAIDRTRTGSLSRPDFRSALLESGLLDADADTLFQQVNQSKSGRMNFLEFMAATIDERDVSLPTIKEAFGLLDSTNQGRLSTSGLQNVFRHSMDAQELSDLIASIDSKDEGYVDFEAFQGLFAAAATETLELQRTEEEVDALAVKTHATPGGVEKPISKSHSFNTGTESMTDSSIASSTPSVTSYYESGLTLAARHEPIVVGRT</sequence>
<reference evidence="11" key="1">
    <citation type="submission" date="2022-12" db="EMBL/GenBank/DDBJ databases">
        <authorList>
            <person name="Webb A."/>
        </authorList>
    </citation>
    <scope>NUCLEOTIDE SEQUENCE</scope>
    <source>
        <strain evidence="11">Hp1</strain>
    </source>
</reference>
<dbReference type="GO" id="GO:0005524">
    <property type="term" value="F:ATP binding"/>
    <property type="evidence" value="ECO:0007669"/>
    <property type="project" value="UniProtKB-KW"/>
</dbReference>
<dbReference type="InterPro" id="IPR008271">
    <property type="entry name" value="Ser/Thr_kinase_AS"/>
</dbReference>
<dbReference type="GO" id="GO:0005509">
    <property type="term" value="F:calcium ion binding"/>
    <property type="evidence" value="ECO:0007669"/>
    <property type="project" value="InterPro"/>
</dbReference>
<dbReference type="SUPFAM" id="SSF56112">
    <property type="entry name" value="Protein kinase-like (PK-like)"/>
    <property type="match status" value="1"/>
</dbReference>
<dbReference type="EMBL" id="CANTFL010001012">
    <property type="protein sequence ID" value="CAI5729995.1"/>
    <property type="molecule type" value="Genomic_DNA"/>
</dbReference>
<keyword evidence="2" id="KW-0723">Serine/threonine-protein kinase</keyword>
<evidence type="ECO:0000256" key="6">
    <source>
        <dbReference type="ARBA" id="ARBA00022840"/>
    </source>
</evidence>
<evidence type="ECO:0000313" key="13">
    <source>
        <dbReference type="Proteomes" id="UP001162031"/>
    </source>
</evidence>
<feature type="domain" description="EF-hand" evidence="10">
    <location>
        <begin position="354"/>
        <end position="389"/>
    </location>
</feature>
<keyword evidence="13" id="KW-1185">Reference proteome</keyword>
<name>A0AAV0TZC8_HYABA</name>
<accession>A0AAV0TZC8</accession>
<dbReference type="InterPro" id="IPR011009">
    <property type="entry name" value="Kinase-like_dom_sf"/>
</dbReference>
<keyword evidence="6" id="KW-0067">ATP-binding</keyword>
<evidence type="ECO:0000313" key="12">
    <source>
        <dbReference type="EMBL" id="CAI5730575.1"/>
    </source>
</evidence>
<dbReference type="PROSITE" id="PS50011">
    <property type="entry name" value="PROTEIN_KINASE_DOM"/>
    <property type="match status" value="1"/>
</dbReference>
<feature type="domain" description="Protein kinase" evidence="9">
    <location>
        <begin position="46"/>
        <end position="301"/>
    </location>
</feature>
<dbReference type="InterPro" id="IPR011992">
    <property type="entry name" value="EF-hand-dom_pair"/>
</dbReference>
<dbReference type="FunFam" id="1.10.510.10:FF:000571">
    <property type="entry name" value="Maternal embryonic leucine zipper kinase"/>
    <property type="match status" value="1"/>
</dbReference>
<evidence type="ECO:0000256" key="3">
    <source>
        <dbReference type="ARBA" id="ARBA00022679"/>
    </source>
</evidence>
<evidence type="ECO:0000259" key="9">
    <source>
        <dbReference type="PROSITE" id="PS50011"/>
    </source>
</evidence>
<evidence type="ECO:0000256" key="2">
    <source>
        <dbReference type="ARBA" id="ARBA00022527"/>
    </source>
</evidence>
<feature type="compositionally biased region" description="Low complexity" evidence="8">
    <location>
        <begin position="530"/>
        <end position="542"/>
    </location>
</feature>
<keyword evidence="5" id="KW-0418">Kinase</keyword>
<dbReference type="InterPro" id="IPR050205">
    <property type="entry name" value="CDPK_Ser/Thr_kinases"/>
</dbReference>
<evidence type="ECO:0000256" key="7">
    <source>
        <dbReference type="ARBA" id="ARBA00024334"/>
    </source>
</evidence>
<dbReference type="Proteomes" id="UP001162031">
    <property type="component" value="Unassembled WGS sequence"/>
</dbReference>
<evidence type="ECO:0000256" key="1">
    <source>
        <dbReference type="ARBA" id="ARBA00001946"/>
    </source>
</evidence>
<evidence type="ECO:0000259" key="10">
    <source>
        <dbReference type="PROSITE" id="PS50222"/>
    </source>
</evidence>
<dbReference type="Gene3D" id="3.30.200.20">
    <property type="entry name" value="Phosphorylase Kinase, domain 1"/>
    <property type="match status" value="1"/>
</dbReference>
<proteinExistence type="inferred from homology"/>
<protein>
    <recommendedName>
        <fullName evidence="14">Calmodulin</fullName>
    </recommendedName>
</protein>
<keyword evidence="3" id="KW-0808">Transferase</keyword>
<dbReference type="EMBL" id="CANTFL010001040">
    <property type="protein sequence ID" value="CAI5730575.1"/>
    <property type="molecule type" value="Genomic_DNA"/>
</dbReference>
<keyword evidence="4" id="KW-0547">Nucleotide-binding</keyword>
<dbReference type="SUPFAM" id="SSF47473">
    <property type="entry name" value="EF-hand"/>
    <property type="match status" value="1"/>
</dbReference>
<dbReference type="Gene3D" id="1.10.510.10">
    <property type="entry name" value="Transferase(Phosphotransferase) domain 1"/>
    <property type="match status" value="1"/>
</dbReference>
<comment type="caution">
    <text evidence="11">The sequence shown here is derived from an EMBL/GenBank/DDBJ whole genome shotgun (WGS) entry which is preliminary data.</text>
</comment>
<dbReference type="AlphaFoldDB" id="A0AAV0TZC8"/>
<evidence type="ECO:0000256" key="5">
    <source>
        <dbReference type="ARBA" id="ARBA00022777"/>
    </source>
</evidence>
<evidence type="ECO:0000256" key="4">
    <source>
        <dbReference type="ARBA" id="ARBA00022741"/>
    </source>
</evidence>
<evidence type="ECO:0000313" key="11">
    <source>
        <dbReference type="EMBL" id="CAI5729995.1"/>
    </source>
</evidence>
<dbReference type="Gene3D" id="1.10.238.10">
    <property type="entry name" value="EF-hand"/>
    <property type="match status" value="2"/>
</dbReference>
<gene>
    <name evidence="11" type="ORF">HBR001_LOCUS4705</name>
    <name evidence="12" type="ORF">HBR001_LOCUS4900</name>
</gene>
<comment type="cofactor">
    <cofactor evidence="1">
        <name>Mg(2+)</name>
        <dbReference type="ChEBI" id="CHEBI:18420"/>
    </cofactor>
</comment>
<comment type="similarity">
    <text evidence="7">Belongs to the protein kinase superfamily. Ser/Thr protein kinase family. CDPK subfamily.</text>
</comment>
<organism evidence="11 13">
    <name type="scientific">Hyaloperonospora brassicae</name>
    <name type="common">Brassica downy mildew</name>
    <name type="synonym">Peronospora brassicae</name>
    <dbReference type="NCBI Taxonomy" id="162125"/>
    <lineage>
        <taxon>Eukaryota</taxon>
        <taxon>Sar</taxon>
        <taxon>Stramenopiles</taxon>
        <taxon>Oomycota</taxon>
        <taxon>Peronosporomycetes</taxon>
        <taxon>Peronosporales</taxon>
        <taxon>Peronosporaceae</taxon>
        <taxon>Hyaloperonospora</taxon>
    </lineage>
</organism>
<dbReference type="PROSITE" id="PS50222">
    <property type="entry name" value="EF_HAND_2"/>
    <property type="match status" value="1"/>
</dbReference>
<evidence type="ECO:0000256" key="8">
    <source>
        <dbReference type="SAM" id="MobiDB-lite"/>
    </source>
</evidence>